<dbReference type="STRING" id="1817828.A2722_03860"/>
<dbReference type="Proteomes" id="UP000178377">
    <property type="component" value="Unassembled WGS sequence"/>
</dbReference>
<name>A0A1F5PF94_9BACT</name>
<accession>A0A1F5PF94</accession>
<reference evidence="4 5" key="1">
    <citation type="journal article" date="2016" name="Nat. Commun.">
        <title>Thousands of microbial genomes shed light on interconnected biogeochemical processes in an aquifer system.</title>
        <authorList>
            <person name="Anantharaman K."/>
            <person name="Brown C.T."/>
            <person name="Hug L.A."/>
            <person name="Sharon I."/>
            <person name="Castelle C.J."/>
            <person name="Probst A.J."/>
            <person name="Thomas B.C."/>
            <person name="Singh A."/>
            <person name="Wilkins M.J."/>
            <person name="Karaoz U."/>
            <person name="Brodie E.L."/>
            <person name="Williams K.H."/>
            <person name="Hubbard S.S."/>
            <person name="Banfield J.F."/>
        </authorList>
    </citation>
    <scope>NUCLEOTIDE SEQUENCE [LARGE SCALE GENOMIC DNA]</scope>
</reference>
<dbReference type="InterPro" id="IPR011146">
    <property type="entry name" value="HIT-like"/>
</dbReference>
<dbReference type="PANTHER" id="PTHR46648:SF1">
    <property type="entry name" value="ADENOSINE 5'-MONOPHOSPHORAMIDASE HNT1"/>
    <property type="match status" value="1"/>
</dbReference>
<evidence type="ECO:0000313" key="4">
    <source>
        <dbReference type="EMBL" id="OGE88340.1"/>
    </source>
</evidence>
<dbReference type="PROSITE" id="PS51084">
    <property type="entry name" value="HIT_2"/>
    <property type="match status" value="1"/>
</dbReference>
<feature type="active site" description="Tele-AMP-histidine intermediate" evidence="1">
    <location>
        <position position="98"/>
    </location>
</feature>
<dbReference type="PANTHER" id="PTHR46648">
    <property type="entry name" value="HIT FAMILY PROTEIN 1"/>
    <property type="match status" value="1"/>
</dbReference>
<comment type="caution">
    <text evidence="2">Lacks conserved residue(s) required for the propagation of feature annotation.</text>
</comment>
<dbReference type="GO" id="GO:0009117">
    <property type="term" value="P:nucleotide metabolic process"/>
    <property type="evidence" value="ECO:0007669"/>
    <property type="project" value="TreeGrafter"/>
</dbReference>
<organism evidence="4 5">
    <name type="scientific">Candidatus Doudnabacteria bacterium RIFCSPHIGHO2_01_FULL_50_11</name>
    <dbReference type="NCBI Taxonomy" id="1817828"/>
    <lineage>
        <taxon>Bacteria</taxon>
        <taxon>Candidatus Doudnaibacteriota</taxon>
    </lineage>
</organism>
<evidence type="ECO:0000256" key="2">
    <source>
        <dbReference type="PROSITE-ProRule" id="PRU00464"/>
    </source>
</evidence>
<dbReference type="GO" id="GO:0003824">
    <property type="term" value="F:catalytic activity"/>
    <property type="evidence" value="ECO:0007669"/>
    <property type="project" value="InterPro"/>
</dbReference>
<feature type="domain" description="HIT" evidence="3">
    <location>
        <begin position="4"/>
        <end position="109"/>
    </location>
</feature>
<dbReference type="SUPFAM" id="SSF54197">
    <property type="entry name" value="HIT-like"/>
    <property type="match status" value="1"/>
</dbReference>
<dbReference type="InterPro" id="IPR036265">
    <property type="entry name" value="HIT-like_sf"/>
</dbReference>
<dbReference type="Gene3D" id="3.30.428.10">
    <property type="entry name" value="HIT-like"/>
    <property type="match status" value="1"/>
</dbReference>
<sequence length="138" mass="15511">MRDPKCIFCNFTDKSVIVFEDSECFGLISKAPLNKYHVILIPLEHFTDTQDLPDDLLGHLYATAKKLGKAVRSASGAQGITTIHDDGIQKTQDHFTLHIIPRFSNEKIGGLFVREENVGITIRARYAREIRDALKAVN</sequence>
<dbReference type="InterPro" id="IPR001310">
    <property type="entry name" value="Histidine_triad_HIT"/>
</dbReference>
<proteinExistence type="predicted"/>
<evidence type="ECO:0000259" key="3">
    <source>
        <dbReference type="PROSITE" id="PS51084"/>
    </source>
</evidence>
<evidence type="ECO:0000313" key="5">
    <source>
        <dbReference type="Proteomes" id="UP000178377"/>
    </source>
</evidence>
<comment type="caution">
    <text evidence="4">The sequence shown here is derived from an EMBL/GenBank/DDBJ whole genome shotgun (WGS) entry which is preliminary data.</text>
</comment>
<protein>
    <recommendedName>
        <fullName evidence="3">HIT domain-containing protein</fullName>
    </recommendedName>
</protein>
<evidence type="ECO:0000256" key="1">
    <source>
        <dbReference type="PIRSR" id="PIRSR601310-1"/>
    </source>
</evidence>
<dbReference type="Pfam" id="PF01230">
    <property type="entry name" value="HIT"/>
    <property type="match status" value="1"/>
</dbReference>
<gene>
    <name evidence="4" type="ORF">A2722_03860</name>
</gene>
<dbReference type="EMBL" id="MFEO01000034">
    <property type="protein sequence ID" value="OGE88340.1"/>
    <property type="molecule type" value="Genomic_DNA"/>
</dbReference>
<dbReference type="AlphaFoldDB" id="A0A1F5PF94"/>